<keyword evidence="3" id="KW-1185">Reference proteome</keyword>
<dbReference type="AlphaFoldDB" id="A0A1H9ZKP1"/>
<evidence type="ECO:0000313" key="3">
    <source>
        <dbReference type="Proteomes" id="UP000199308"/>
    </source>
</evidence>
<dbReference type="Gene3D" id="2.40.160.50">
    <property type="entry name" value="membrane protein fhac: a member of the omp85/tpsb transporter family"/>
    <property type="match status" value="1"/>
</dbReference>
<proteinExistence type="predicted"/>
<organism evidence="2 3">
    <name type="scientific">Thalassotalea agarivorans</name>
    <name type="common">Thalassomonas agarivorans</name>
    <dbReference type="NCBI Taxonomy" id="349064"/>
    <lineage>
        <taxon>Bacteria</taxon>
        <taxon>Pseudomonadati</taxon>
        <taxon>Pseudomonadota</taxon>
        <taxon>Gammaproteobacteria</taxon>
        <taxon>Alteromonadales</taxon>
        <taxon>Colwelliaceae</taxon>
        <taxon>Thalassotalea</taxon>
    </lineage>
</organism>
<dbReference type="STRING" id="349064.SAMN05660429_00488"/>
<gene>
    <name evidence="2" type="ORF">SAMN05660429_00488</name>
</gene>
<sequence length="371" mass="41234">MKLTRLWYAVAACLSLTVSAQEEGDKPDKNSTEQSSPWLFTPLVTSNPKLSTTAGAMLGYMHTFDPKSAASMFGLTGNYSSTKSYTGVAFANTFFDEDRQRILSAFFTGEIKNDYDDFLGSGMPLKTTDSVSAFYFKWAYRVFDQWFLGGQFISTNYSIYSDEIIPGNSLDFTNYSVDARNDTIRLAGFRSNGLGLTIEYDSRDRPRSATQGHYFQADNTAYRESLGGVENFDVYRLKYNYYLSHGESSVLAINIKGKYTDDAPVAAWATVRTKGYTSGQYLAPYSTAIQIDERINFTDKWGMVAYASLTCLHGDNDEGSLSCSDSDNLYPSASVGGFYAVKPEAGVVIRMEMAFGKDDNKGFYMSLGHPF</sequence>
<evidence type="ECO:0000256" key="1">
    <source>
        <dbReference type="SAM" id="SignalP"/>
    </source>
</evidence>
<dbReference type="EMBL" id="FOHK01000002">
    <property type="protein sequence ID" value="SES82110.1"/>
    <property type="molecule type" value="Genomic_DNA"/>
</dbReference>
<name>A0A1H9ZKP1_THASX</name>
<evidence type="ECO:0000313" key="2">
    <source>
        <dbReference type="EMBL" id="SES82110.1"/>
    </source>
</evidence>
<dbReference type="RefSeq" id="WP_093327391.1">
    <property type="nucleotide sequence ID" value="NZ_AP027363.1"/>
</dbReference>
<reference evidence="2 3" key="1">
    <citation type="submission" date="2016-10" db="EMBL/GenBank/DDBJ databases">
        <authorList>
            <person name="de Groot N.N."/>
        </authorList>
    </citation>
    <scope>NUCLEOTIDE SEQUENCE [LARGE SCALE GENOMIC DNA]</scope>
    <source>
        <strain evidence="2 3">DSM 19706</strain>
    </source>
</reference>
<protein>
    <recommendedName>
        <fullName evidence="4">Surface antigen</fullName>
    </recommendedName>
</protein>
<feature type="signal peptide" evidence="1">
    <location>
        <begin position="1"/>
        <end position="20"/>
    </location>
</feature>
<feature type="chain" id="PRO_5011743864" description="Surface antigen" evidence="1">
    <location>
        <begin position="21"/>
        <end position="371"/>
    </location>
</feature>
<dbReference type="Proteomes" id="UP000199308">
    <property type="component" value="Unassembled WGS sequence"/>
</dbReference>
<keyword evidence="1" id="KW-0732">Signal</keyword>
<accession>A0A1H9ZKP1</accession>
<dbReference type="OrthoDB" id="9771071at2"/>
<evidence type="ECO:0008006" key="4">
    <source>
        <dbReference type="Google" id="ProtNLM"/>
    </source>
</evidence>